<organism evidence="2 3">
    <name type="scientific">Cherax quadricarinatus</name>
    <name type="common">Australian red claw crayfish</name>
    <dbReference type="NCBI Taxonomy" id="27406"/>
    <lineage>
        <taxon>Eukaryota</taxon>
        <taxon>Metazoa</taxon>
        <taxon>Ecdysozoa</taxon>
        <taxon>Arthropoda</taxon>
        <taxon>Crustacea</taxon>
        <taxon>Multicrustacea</taxon>
        <taxon>Malacostraca</taxon>
        <taxon>Eumalacostraca</taxon>
        <taxon>Eucarida</taxon>
        <taxon>Decapoda</taxon>
        <taxon>Pleocyemata</taxon>
        <taxon>Astacidea</taxon>
        <taxon>Parastacoidea</taxon>
        <taxon>Parastacidae</taxon>
        <taxon>Cherax</taxon>
    </lineage>
</organism>
<proteinExistence type="predicted"/>
<keyword evidence="3" id="KW-1185">Reference proteome</keyword>
<accession>A0AAW0Y8S4</accession>
<comment type="caution">
    <text evidence="2">The sequence shown here is derived from an EMBL/GenBank/DDBJ whole genome shotgun (WGS) entry which is preliminary data.</text>
</comment>
<dbReference type="AlphaFoldDB" id="A0AAW0Y8S4"/>
<dbReference type="EMBL" id="JARKIK010000013">
    <property type="protein sequence ID" value="KAK8748137.1"/>
    <property type="molecule type" value="Genomic_DNA"/>
</dbReference>
<dbReference type="Proteomes" id="UP001445076">
    <property type="component" value="Unassembled WGS sequence"/>
</dbReference>
<dbReference type="PANTHER" id="PTHR47708">
    <property type="match status" value="1"/>
</dbReference>
<protein>
    <recommendedName>
        <fullName evidence="1">Acyclic terpene utilisation N-terminal domain-containing protein</fullName>
    </recommendedName>
</protein>
<dbReference type="Pfam" id="PF07287">
    <property type="entry name" value="AtuA"/>
    <property type="match status" value="1"/>
</dbReference>
<reference evidence="2 3" key="1">
    <citation type="journal article" date="2024" name="BMC Genomics">
        <title>Genome assembly of redclaw crayfish (Cherax quadricarinatus) provides insights into its immune adaptation and hypoxia tolerance.</title>
        <authorList>
            <person name="Liu Z."/>
            <person name="Zheng J."/>
            <person name="Li H."/>
            <person name="Fang K."/>
            <person name="Wang S."/>
            <person name="He J."/>
            <person name="Zhou D."/>
            <person name="Weng S."/>
            <person name="Chi M."/>
            <person name="Gu Z."/>
            <person name="He J."/>
            <person name="Li F."/>
            <person name="Wang M."/>
        </authorList>
    </citation>
    <scope>NUCLEOTIDE SEQUENCE [LARGE SCALE GENOMIC DNA]</scope>
    <source>
        <strain evidence="2">ZL_2023a</strain>
    </source>
</reference>
<evidence type="ECO:0000313" key="3">
    <source>
        <dbReference type="Proteomes" id="UP001445076"/>
    </source>
</evidence>
<gene>
    <name evidence="2" type="ORF">OTU49_016330</name>
</gene>
<feature type="domain" description="Acyclic terpene utilisation N-terminal" evidence="1">
    <location>
        <begin position="38"/>
        <end position="184"/>
    </location>
</feature>
<sequence>MGLLATNILRFSRRKFNILPVSCCHGRHLSGGTQRKTVRIGCASGFWGDTPTAAPQLIHNGKLDFLMFDYLSEITMSLLTAAHAKKPEFGYAPDFVLFAIGPHLNEIKRRGIRVLSNAGGINPEGCAIALRQAAGKSGVDLKVAVVTGDNLMPRKEELVSSGVPDMKSGLPLPQTVHSMNAYLG</sequence>
<evidence type="ECO:0000313" key="2">
    <source>
        <dbReference type="EMBL" id="KAK8748137.1"/>
    </source>
</evidence>
<dbReference type="PANTHER" id="PTHR47708:SF2">
    <property type="entry name" value="SI:CH73-132F6.5"/>
    <property type="match status" value="1"/>
</dbReference>
<dbReference type="InterPro" id="IPR010839">
    <property type="entry name" value="AtuA_N"/>
</dbReference>
<name>A0AAW0Y8S4_CHEQU</name>
<evidence type="ECO:0000259" key="1">
    <source>
        <dbReference type="Pfam" id="PF07287"/>
    </source>
</evidence>